<dbReference type="PANTHER" id="PTHR39337:SF1">
    <property type="entry name" value="BLR5642 PROTEIN"/>
    <property type="match status" value="1"/>
</dbReference>
<keyword evidence="1" id="KW-0614">Plasmid</keyword>
<sequence length="155" mass="17028">MAQVASNTLFTIGYEGVIVDDFLETLRKVGVQTLIDIRDVPVSRRPGFSKSALAQRSGDAGIIYTHLRALGDPKEGREAARAGRYETFRTIFTAHLGTQGAQAALNEAIEIANDTVACLLCYERDHRFCHRALVAAEMNRLGGFSLKHIGVPQRK</sequence>
<geneLocation type="plasmid" evidence="1 2">
    <name>p1</name>
</geneLocation>
<dbReference type="Proteomes" id="UP000298595">
    <property type="component" value="Plasmid p1"/>
</dbReference>
<dbReference type="InterPro" id="IPR007438">
    <property type="entry name" value="DUF488"/>
</dbReference>
<accession>A0A4D8PEX3</accession>
<dbReference type="PANTHER" id="PTHR39337">
    <property type="entry name" value="BLR5642 PROTEIN"/>
    <property type="match status" value="1"/>
</dbReference>
<proteinExistence type="predicted"/>
<evidence type="ECO:0000313" key="1">
    <source>
        <dbReference type="EMBL" id="QCN97006.1"/>
    </source>
</evidence>
<organism evidence="1 2">
    <name type="scientific">Azospirillum argentinense</name>
    <dbReference type="NCBI Taxonomy" id="2970906"/>
    <lineage>
        <taxon>Bacteria</taxon>
        <taxon>Pseudomonadati</taxon>
        <taxon>Pseudomonadota</taxon>
        <taxon>Alphaproteobacteria</taxon>
        <taxon>Rhodospirillales</taxon>
        <taxon>Azospirillaceae</taxon>
        <taxon>Azospirillum</taxon>
    </lineage>
</organism>
<dbReference type="EMBL" id="CP032322">
    <property type="protein sequence ID" value="QCN97006.1"/>
    <property type="molecule type" value="Genomic_DNA"/>
</dbReference>
<dbReference type="InterPro" id="IPR014519">
    <property type="entry name" value="UCP024492"/>
</dbReference>
<dbReference type="AlphaFoldDB" id="A0A4D8PEX3"/>
<dbReference type="Pfam" id="PF04343">
    <property type="entry name" value="DUF488"/>
    <property type="match status" value="1"/>
</dbReference>
<name>A0A4D8PEX3_9PROT</name>
<dbReference type="KEGG" id="aare:D3093_17050"/>
<gene>
    <name evidence="1" type="ORF">D3093_17050</name>
</gene>
<dbReference type="PIRSF" id="PIRSF024492">
    <property type="entry name" value="UCP024492"/>
    <property type="match status" value="1"/>
</dbReference>
<evidence type="ECO:0000313" key="2">
    <source>
        <dbReference type="Proteomes" id="UP000298595"/>
    </source>
</evidence>
<reference evidence="1 2" key="1">
    <citation type="submission" date="2018-09" db="EMBL/GenBank/DDBJ databases">
        <title>Whole genome based analysis of evolution and adaptive divergence in Indian and Brazilian strains of Azospirillum brasilense.</title>
        <authorList>
            <person name="Singh C."/>
            <person name="Tripathi A.K."/>
        </authorList>
    </citation>
    <scope>NUCLEOTIDE SEQUENCE [LARGE SCALE GENOMIC DNA]</scope>
    <source>
        <strain evidence="1 2">MTCC4035</strain>
        <plasmid evidence="1 2">p1</plasmid>
    </source>
</reference>
<protein>
    <submittedName>
        <fullName evidence="1">DUF488 domain-containing protein</fullName>
    </submittedName>
</protein>